<organism evidence="1 2">
    <name type="scientific">Panagrolaimus sp. JU765</name>
    <dbReference type="NCBI Taxonomy" id="591449"/>
    <lineage>
        <taxon>Eukaryota</taxon>
        <taxon>Metazoa</taxon>
        <taxon>Ecdysozoa</taxon>
        <taxon>Nematoda</taxon>
        <taxon>Chromadorea</taxon>
        <taxon>Rhabditida</taxon>
        <taxon>Tylenchina</taxon>
        <taxon>Panagrolaimomorpha</taxon>
        <taxon>Panagrolaimoidea</taxon>
        <taxon>Panagrolaimidae</taxon>
        <taxon>Panagrolaimus</taxon>
    </lineage>
</organism>
<reference evidence="2" key="1">
    <citation type="submission" date="2022-11" db="UniProtKB">
        <authorList>
            <consortium name="WormBaseParasite"/>
        </authorList>
    </citation>
    <scope>IDENTIFICATION</scope>
</reference>
<dbReference type="Proteomes" id="UP000887576">
    <property type="component" value="Unplaced"/>
</dbReference>
<proteinExistence type="predicted"/>
<dbReference type="WBParaSite" id="JU765_v2.g684.t1">
    <property type="protein sequence ID" value="JU765_v2.g684.t1"/>
    <property type="gene ID" value="JU765_v2.g684"/>
</dbReference>
<evidence type="ECO:0000313" key="1">
    <source>
        <dbReference type="Proteomes" id="UP000887576"/>
    </source>
</evidence>
<protein>
    <submittedName>
        <fullName evidence="2">Uncharacterized protein</fullName>
    </submittedName>
</protein>
<name>A0AC34RGX9_9BILA</name>
<sequence length="797" mass="87822">MVIINEGAISHYKQVLINEGVIPHLIKLLQSSSNNIKKEILKILIEIASGRNEQKEKLIKDTVMRRFRKLLQSSENELIKLTVKVILELAKGTDPVKQVLIKKGIIQRLIQLLPSTPDLTTQRILEILIKIAIGNKNAVMNGGAVTHYVTLLQSSDNELIERTVKLIRELAKGTNDQKKVLIDAGVIPRFVELLQSPSILDFNKQTVLKYLIDFAKKSSEQTNQIIQAGAIPYFIELLNSPNEVIVGEAASGLSNILAGTEEQTDQVIEAGVIPHFIRLLGSRNEVIAENTARGLSNILAGTDEQTDQVIEAGVIPLFIDLLESKNEYIVGQAARGLTDILAGTEEQTDQVIQAGVIPHFIRLLGSRNEVIAENTARGLYNILLGTPEQINEVIQAGIIPRLIDLLESKNNFIVAAGSNNRKNLVIEVLRHSASFLTLEHPDCEQLCKLIANIAAGYMKEQKQIIINENLLIPLKNLLDPSYPSICKQAVEALFQIACGSTDQREAVIESGGLAQAGGHTGQLKTKEDSEGRHAYLKADNKYTLDTIAKGPLKSAQDSEFMATNERFDFNLKPNSHNNNSGDGTVSFNDKEKGKSGKYGYTIRQDGRRTEADLSAHDIGNDQFAQSLFGRRSDKYHCTAETPGVSQCYDAQGRSVGKVVADKNGNTVVYNDKDVPIGTGSVRKINDRSYEAVISKNLFIARLKDVRRGACCKQITGQECAAPIKLSNPKFSSASERDEEGKVHLTWPDCFDMSVDVTLPPNVHINKLAMKLDVNIQPLGKLRCMDVATCGRECYYCD</sequence>
<evidence type="ECO:0000313" key="2">
    <source>
        <dbReference type="WBParaSite" id="JU765_v2.g684.t1"/>
    </source>
</evidence>
<accession>A0AC34RGX9</accession>